<keyword evidence="2" id="KW-1185">Reference proteome</keyword>
<reference evidence="1 2" key="1">
    <citation type="submission" date="2021-08" db="EMBL/GenBank/DDBJ databases">
        <title>Culture and genomic analysis of Symbiopectobacterium purcellii sp. nov. gen. nov., isolated from the leafhopper Empoasca decipiens.</title>
        <authorList>
            <person name="Nadal-Jimenez P."/>
            <person name="Siozios S."/>
            <person name="Halliday N."/>
            <person name="Camara M."/>
            <person name="Hurst G.D.D."/>
        </authorList>
    </citation>
    <scope>NUCLEOTIDE SEQUENCE [LARGE SCALE GENOMIC DNA]</scope>
    <source>
        <strain evidence="1 2">SyEd1</strain>
    </source>
</reference>
<proteinExistence type="predicted"/>
<protein>
    <submittedName>
        <fullName evidence="1">Uncharacterized protein</fullName>
    </submittedName>
</protein>
<gene>
    <name evidence="1" type="ORF">K6K13_03875</name>
</gene>
<evidence type="ECO:0000313" key="2">
    <source>
        <dbReference type="Proteomes" id="UP000825886"/>
    </source>
</evidence>
<accession>A0ABX9AUC2</accession>
<organism evidence="1 2">
    <name type="scientific">Symbiopectobacterium purcellii</name>
    <dbReference type="NCBI Taxonomy" id="2871826"/>
    <lineage>
        <taxon>Bacteria</taxon>
        <taxon>Pseudomonadati</taxon>
        <taxon>Pseudomonadota</taxon>
        <taxon>Gammaproteobacteria</taxon>
        <taxon>Enterobacterales</taxon>
        <taxon>Enterobacteriaceae</taxon>
    </lineage>
</organism>
<evidence type="ECO:0000313" key="1">
    <source>
        <dbReference type="EMBL" id="QZN96590.1"/>
    </source>
</evidence>
<sequence length="196" mass="22347">MIIMLYKPPDLSPRIASEPCRKELGPKKITLHLMKKVENSLLTLLTTQRERSLFHTTRKHPCLKSVYQSAVKEGYQGRYQAMGIAVTAVDDIFKNTKLKGTATRICQQTPCNNKLPPEKDPAMALRGKKFIETFLVHKTPLDEETCVTALGIGYQLKRLKFDPVLTDMFAQVWHEREQLLTPEAIAQSKARSRKPK</sequence>
<name>A0ABX9AUC2_9ENTR</name>
<dbReference type="RefSeq" id="WP_222159617.1">
    <property type="nucleotide sequence ID" value="NZ_CP081864.1"/>
</dbReference>
<dbReference type="Proteomes" id="UP000825886">
    <property type="component" value="Chromosome"/>
</dbReference>
<dbReference type="EMBL" id="CP081864">
    <property type="protein sequence ID" value="QZN96590.1"/>
    <property type="molecule type" value="Genomic_DNA"/>
</dbReference>